<feature type="binding site" evidence="8">
    <location>
        <position position="445"/>
    </location>
    <ligand>
        <name>substrate</name>
    </ligand>
</feature>
<gene>
    <name evidence="11" type="ORF">NG54_11620</name>
</gene>
<dbReference type="SUPFAM" id="SSF51445">
    <property type="entry name" value="(Trans)glycosidases"/>
    <property type="match status" value="1"/>
</dbReference>
<dbReference type="InterPro" id="IPR017853">
    <property type="entry name" value="GH"/>
</dbReference>
<evidence type="ECO:0000256" key="4">
    <source>
        <dbReference type="ARBA" id="ARBA00022801"/>
    </source>
</evidence>
<accession>A0A0A6VBW4</accession>
<keyword evidence="4 6" id="KW-0378">Hydrolase</keyword>
<dbReference type="FunFam" id="3.20.20.70:FF:000118">
    <property type="entry name" value="Alpha-galactosidase"/>
    <property type="match status" value="1"/>
</dbReference>
<name>A0A0A6VBW4_9BACI</name>
<dbReference type="RefSeq" id="WP_025728586.1">
    <property type="nucleotide sequence ID" value="NZ_JAMAUG010000019.1"/>
</dbReference>
<dbReference type="InterPro" id="IPR031704">
    <property type="entry name" value="Glyco_hydro_36_N"/>
</dbReference>
<evidence type="ECO:0000313" key="12">
    <source>
        <dbReference type="Proteomes" id="UP000030588"/>
    </source>
</evidence>
<dbReference type="PIRSF" id="PIRSF005536">
    <property type="entry name" value="Agal"/>
    <property type="match status" value="1"/>
</dbReference>
<protein>
    <recommendedName>
        <fullName evidence="3 6">Alpha-galactosidase</fullName>
        <ecNumber evidence="3 6">3.2.1.22</ecNumber>
    </recommendedName>
</protein>
<dbReference type="GO" id="GO:0016052">
    <property type="term" value="P:carbohydrate catabolic process"/>
    <property type="evidence" value="ECO:0007669"/>
    <property type="project" value="InterPro"/>
</dbReference>
<evidence type="ECO:0000259" key="10">
    <source>
        <dbReference type="Pfam" id="PF16875"/>
    </source>
</evidence>
<evidence type="ECO:0000256" key="3">
    <source>
        <dbReference type="ARBA" id="ARBA00012755"/>
    </source>
</evidence>
<dbReference type="GO" id="GO:0004557">
    <property type="term" value="F:alpha-galactosidase activity"/>
    <property type="evidence" value="ECO:0007669"/>
    <property type="project" value="UniProtKB-UniRule"/>
</dbReference>
<comment type="similarity">
    <text evidence="2">Belongs to the glycosyl hydrolase 36 family.</text>
</comment>
<evidence type="ECO:0000256" key="8">
    <source>
        <dbReference type="PIRSR" id="PIRSR005536-2"/>
    </source>
</evidence>
<dbReference type="PROSITE" id="PS00512">
    <property type="entry name" value="ALPHA_GALACTOSIDASE"/>
    <property type="match status" value="1"/>
</dbReference>
<dbReference type="Pfam" id="PF02065">
    <property type="entry name" value="Melibiase"/>
    <property type="match status" value="1"/>
</dbReference>
<dbReference type="Gene3D" id="2.60.40.1180">
    <property type="entry name" value="Golgi alpha-mannosidase II"/>
    <property type="match status" value="1"/>
</dbReference>
<dbReference type="AlphaFoldDB" id="A0A0A6VBW4"/>
<dbReference type="OrthoDB" id="9758822at2"/>
<dbReference type="CDD" id="cd14791">
    <property type="entry name" value="GH36"/>
    <property type="match status" value="1"/>
</dbReference>
<evidence type="ECO:0000313" key="11">
    <source>
        <dbReference type="EMBL" id="KHD85071.1"/>
    </source>
</evidence>
<dbReference type="InterPro" id="IPR031705">
    <property type="entry name" value="Glyco_hydro_36_C"/>
</dbReference>
<dbReference type="InterPro" id="IPR000111">
    <property type="entry name" value="Glyco_hydro_27/36_CS"/>
</dbReference>
<feature type="binding site" evidence="8">
    <location>
        <begin position="368"/>
        <end position="369"/>
    </location>
    <ligand>
        <name>substrate</name>
    </ligand>
</feature>
<dbReference type="Pfam" id="PF16875">
    <property type="entry name" value="Glyco_hydro_36N"/>
    <property type="match status" value="1"/>
</dbReference>
<dbReference type="EC" id="3.2.1.22" evidence="3 6"/>
<dbReference type="Gene3D" id="2.70.98.60">
    <property type="entry name" value="alpha-galactosidase from lactobacil brevis"/>
    <property type="match status" value="1"/>
</dbReference>
<dbReference type="PANTHER" id="PTHR43053">
    <property type="entry name" value="GLYCOSIDASE FAMILY 31"/>
    <property type="match status" value="1"/>
</dbReference>
<dbReference type="InterPro" id="IPR013785">
    <property type="entry name" value="Aldolase_TIM"/>
</dbReference>
<feature type="domain" description="Glycosyl hydrolase family 36 N-terminal" evidence="10">
    <location>
        <begin position="30"/>
        <end position="287"/>
    </location>
</feature>
<evidence type="ECO:0000256" key="5">
    <source>
        <dbReference type="ARBA" id="ARBA00023295"/>
    </source>
</evidence>
<keyword evidence="5 6" id="KW-0326">Glycosidase</keyword>
<feature type="binding site" evidence="8">
    <location>
        <position position="201"/>
    </location>
    <ligand>
        <name>substrate</name>
    </ligand>
</feature>
<evidence type="ECO:0000256" key="2">
    <source>
        <dbReference type="ARBA" id="ARBA00006202"/>
    </source>
</evidence>
<dbReference type="InterPro" id="IPR038417">
    <property type="entry name" value="Alpga-gal_N_sf"/>
</dbReference>
<organism evidence="11 12">
    <name type="scientific">Heyndrickxia ginsengihumi</name>
    <dbReference type="NCBI Taxonomy" id="363870"/>
    <lineage>
        <taxon>Bacteria</taxon>
        <taxon>Bacillati</taxon>
        <taxon>Bacillota</taxon>
        <taxon>Bacilli</taxon>
        <taxon>Bacillales</taxon>
        <taxon>Bacillaceae</taxon>
        <taxon>Heyndrickxia</taxon>
    </lineage>
</organism>
<feature type="binding site" evidence="8">
    <location>
        <position position="528"/>
    </location>
    <ligand>
        <name>substrate</name>
    </ligand>
</feature>
<dbReference type="Gene3D" id="3.20.20.70">
    <property type="entry name" value="Aldolase class I"/>
    <property type="match status" value="1"/>
</dbReference>
<sequence>MAIRINKKNKEFHLYNDQVSYIFRVLEKCGQLEQVYYGKKVHHRSSFKHLIEREPHTASCNMFEHDDTSSLEFIKQEYPSYGTTDFRSPAYAIINRNGSHVTNFQYIGYRLFQGKRKLTQLPATYVEEYSEADTLEITLYDYVLQAKLIVSYTIYNRRNVITRHVTFVNEGRESFYIDTAMSASVDFPDDVYEMVYLNGAWGREAHIQTVPLAKGVQSIASARGASSHQFNPFLALKRPETTEHSGEVYGFSLVYSGNFLAQAEVDSFHTTRVMLGINPFQFKWKLAQGEIFQTPECVMVYSDRGLNGMSQTYHDLYRKRLVRGYWRDQNRPILINNWEATYFNFTEDSILKIAKEAQRLGIELFVLDDGWFGKRNNAKSSLGDWYVNKEKLPNGIKGLSEKITALGMKFGLWFEPEMVCKDSRLYERHPDWVLSTPNRPMSHGRNQYVLDFSREEVVETIFNLMCKVIDDAQISYIKWDMNRNITEAYSLGLSNKRQGELFHRYILGVYKLYEKLIERFPEILFESCASGGGRFDPGLLYYAPQTWTSDDTDAIERLYIQYGTSLVYPINSMGSHVSAVPNHQIGRITPLETRANVAYFGTFGYELDVTTLSDTEKQQVKQQIEFFKKKSRLISTGTFYRLVNPKDNDHSAWMIVSENQSEAIVGYYRILVKPNDGYRRIKLDGLHPNKRYAVSGKEGHYYGSELMNIGLILNNNHDVRNKQKPKDFSSELFIITEIH</sequence>
<dbReference type="Pfam" id="PF16874">
    <property type="entry name" value="Glyco_hydro_36C"/>
    <property type="match status" value="1"/>
</dbReference>
<feature type="domain" description="Glycosyl hydrolase family 36 C-terminal" evidence="9">
    <location>
        <begin position="651"/>
        <end position="734"/>
    </location>
</feature>
<dbReference type="InterPro" id="IPR013780">
    <property type="entry name" value="Glyco_hydro_b"/>
</dbReference>
<dbReference type="PRINTS" id="PR00743">
    <property type="entry name" value="GLHYDRLASE36"/>
</dbReference>
<evidence type="ECO:0000256" key="7">
    <source>
        <dbReference type="PIRSR" id="PIRSR005536-1"/>
    </source>
</evidence>
<reference evidence="11 12" key="1">
    <citation type="submission" date="2014-10" db="EMBL/GenBank/DDBJ databases">
        <title>Draft genome of phytase producing Bacillus ginsengihumi strain M2.11.</title>
        <authorList>
            <person name="Toymentseva A."/>
            <person name="Boulygina E.A."/>
            <person name="Kazakov S.V."/>
            <person name="Kayumov I."/>
            <person name="Suleimanova A.D."/>
            <person name="Mardanova A.M."/>
            <person name="Maria S.N."/>
            <person name="Sergey M.Y."/>
            <person name="Sharipova M.R."/>
        </authorList>
    </citation>
    <scope>NUCLEOTIDE SEQUENCE [LARGE SCALE GENOMIC DNA]</scope>
    <source>
        <strain evidence="11 12">M2.11</strain>
    </source>
</reference>
<dbReference type="STRING" id="363870.NG54_11620"/>
<feature type="binding site" evidence="8">
    <location>
        <position position="550"/>
    </location>
    <ligand>
        <name>substrate</name>
    </ligand>
</feature>
<dbReference type="InterPro" id="IPR050985">
    <property type="entry name" value="Alpha-glycosidase_related"/>
</dbReference>
<feature type="binding site" evidence="8">
    <location>
        <begin position="478"/>
        <end position="482"/>
    </location>
    <ligand>
        <name>substrate</name>
    </ligand>
</feature>
<evidence type="ECO:0000259" key="9">
    <source>
        <dbReference type="Pfam" id="PF16874"/>
    </source>
</evidence>
<dbReference type="InterPro" id="IPR002252">
    <property type="entry name" value="Glyco_hydro_36"/>
</dbReference>
<feature type="active site" description="Proton donor" evidence="7">
    <location>
        <position position="550"/>
    </location>
</feature>
<evidence type="ECO:0000256" key="1">
    <source>
        <dbReference type="ARBA" id="ARBA00001255"/>
    </source>
</evidence>
<dbReference type="PANTHER" id="PTHR43053:SF3">
    <property type="entry name" value="ALPHA-GALACTOSIDASE C-RELATED"/>
    <property type="match status" value="1"/>
</dbReference>
<feature type="active site" description="Nucleophile" evidence="7">
    <location>
        <position position="480"/>
    </location>
</feature>
<proteinExistence type="inferred from homology"/>
<dbReference type="EMBL" id="JRUN01000033">
    <property type="protein sequence ID" value="KHD85071.1"/>
    <property type="molecule type" value="Genomic_DNA"/>
</dbReference>
<comment type="caution">
    <text evidence="11">The sequence shown here is derived from an EMBL/GenBank/DDBJ whole genome shotgun (WGS) entry which is preliminary data.</text>
</comment>
<dbReference type="Proteomes" id="UP000030588">
    <property type="component" value="Unassembled WGS sequence"/>
</dbReference>
<comment type="catalytic activity">
    <reaction evidence="1 6">
        <text>Hydrolysis of terminal, non-reducing alpha-D-galactose residues in alpha-D-galactosides, including galactose oligosaccharides, galactomannans and galactolipids.</text>
        <dbReference type="EC" id="3.2.1.22"/>
    </reaction>
</comment>
<evidence type="ECO:0000256" key="6">
    <source>
        <dbReference type="PIRNR" id="PIRNR005536"/>
    </source>
</evidence>